<evidence type="ECO:0000256" key="5">
    <source>
        <dbReference type="ARBA" id="ARBA00022655"/>
    </source>
</evidence>
<dbReference type="NCBIfam" id="TIGR00745">
    <property type="entry name" value="apbA_panE"/>
    <property type="match status" value="1"/>
</dbReference>
<evidence type="ECO:0000256" key="4">
    <source>
        <dbReference type="ARBA" id="ARBA00019465"/>
    </source>
</evidence>
<feature type="domain" description="Ketopantoate reductase C-terminal" evidence="12">
    <location>
        <begin position="183"/>
        <end position="305"/>
    </location>
</feature>
<dbReference type="InterPro" id="IPR036291">
    <property type="entry name" value="NAD(P)-bd_dom_sf"/>
</dbReference>
<dbReference type="SUPFAM" id="SSF51735">
    <property type="entry name" value="NAD(P)-binding Rossmann-fold domains"/>
    <property type="match status" value="1"/>
</dbReference>
<name>A0A075P0B6_9ALTE</name>
<dbReference type="InterPro" id="IPR003710">
    <property type="entry name" value="ApbA"/>
</dbReference>
<dbReference type="Proteomes" id="UP000056090">
    <property type="component" value="Chromosome"/>
</dbReference>
<reference evidence="13 14" key="1">
    <citation type="submission" date="2014-06" db="EMBL/GenBank/DDBJ databases">
        <title>Genomes of Alteromonas australica, a world apart.</title>
        <authorList>
            <person name="Gonzaga A."/>
            <person name="Lopez-Perez M."/>
            <person name="Rodriguez-Valera F."/>
        </authorList>
    </citation>
    <scope>NUCLEOTIDE SEQUENCE [LARGE SCALE GENOMIC DNA]</scope>
    <source>
        <strain evidence="13 14">H 17</strain>
    </source>
</reference>
<dbReference type="PANTHER" id="PTHR43765">
    <property type="entry name" value="2-DEHYDROPANTOATE 2-REDUCTASE-RELATED"/>
    <property type="match status" value="1"/>
</dbReference>
<dbReference type="eggNOG" id="COG1893">
    <property type="taxonomic scope" value="Bacteria"/>
</dbReference>
<keyword evidence="6 10" id="KW-0521">NADP</keyword>
<dbReference type="Gene3D" id="3.40.50.720">
    <property type="entry name" value="NAD(P)-binding Rossmann-like Domain"/>
    <property type="match status" value="1"/>
</dbReference>
<evidence type="ECO:0000259" key="12">
    <source>
        <dbReference type="Pfam" id="PF08546"/>
    </source>
</evidence>
<feature type="domain" description="Ketopantoate reductase N-terminal" evidence="11">
    <location>
        <begin position="9"/>
        <end position="154"/>
    </location>
</feature>
<dbReference type="EMBL" id="CP008849">
    <property type="protein sequence ID" value="AIF98290.1"/>
    <property type="molecule type" value="Genomic_DNA"/>
</dbReference>
<dbReference type="GeneID" id="78254475"/>
<dbReference type="Pfam" id="PF02558">
    <property type="entry name" value="ApbA"/>
    <property type="match status" value="1"/>
</dbReference>
<sequence length="307" mass="33724">MTSINPTLHIVGAGAIGSLLAAGAQRQHLAYQRYPRTMANIPHYARWIDNSKVPLSMQTAQANVLAKNDVLVLPLKVYQLESALSYWRPYLVHSPALVLLHNGMGGWEIAQQILGPHYPLLLATTSHGAFKQIDDKGKAFITYSGKGSTQIGAPNKGNRLSPLLSDAINLLHNAFPPVSTPDNIVHALWQKLSVNMVINPLTALNHIQNKHILDSQFSDVRRALCKEFVDVANACGLVFNETKVHEHVLAVAKATGENYSSMHQDVLHGRPTEIDAINGYIVEMAKKKGIHVPVNTLMVERIKALNL</sequence>
<evidence type="ECO:0000256" key="7">
    <source>
        <dbReference type="ARBA" id="ARBA00023002"/>
    </source>
</evidence>
<comment type="similarity">
    <text evidence="2 10">Belongs to the ketopantoate reductase family.</text>
</comment>
<dbReference type="KEGG" id="aal:EP13_06025"/>
<evidence type="ECO:0000313" key="14">
    <source>
        <dbReference type="Proteomes" id="UP000056090"/>
    </source>
</evidence>
<comment type="pathway">
    <text evidence="1 10">Cofactor biosynthesis; (R)-pantothenate biosynthesis; (R)-pantoate from 3-methyl-2-oxobutanoate: step 2/2.</text>
</comment>
<evidence type="ECO:0000256" key="3">
    <source>
        <dbReference type="ARBA" id="ARBA00013014"/>
    </source>
</evidence>
<proteinExistence type="inferred from homology"/>
<dbReference type="InterPro" id="IPR013328">
    <property type="entry name" value="6PGD_dom2"/>
</dbReference>
<evidence type="ECO:0000256" key="8">
    <source>
        <dbReference type="ARBA" id="ARBA00032024"/>
    </source>
</evidence>
<evidence type="ECO:0000256" key="1">
    <source>
        <dbReference type="ARBA" id="ARBA00004994"/>
    </source>
</evidence>
<comment type="function">
    <text evidence="10">Catalyzes the NADPH-dependent reduction of ketopantoate into pantoic acid.</text>
</comment>
<dbReference type="PANTHER" id="PTHR43765:SF2">
    <property type="entry name" value="2-DEHYDROPANTOATE 2-REDUCTASE"/>
    <property type="match status" value="1"/>
</dbReference>
<evidence type="ECO:0000259" key="11">
    <source>
        <dbReference type="Pfam" id="PF02558"/>
    </source>
</evidence>
<dbReference type="Pfam" id="PF08546">
    <property type="entry name" value="ApbA_C"/>
    <property type="match status" value="1"/>
</dbReference>
<dbReference type="FunFam" id="1.10.1040.10:FF:000017">
    <property type="entry name" value="2-dehydropantoate 2-reductase"/>
    <property type="match status" value="1"/>
</dbReference>
<evidence type="ECO:0000256" key="6">
    <source>
        <dbReference type="ARBA" id="ARBA00022857"/>
    </source>
</evidence>
<keyword evidence="7 10" id="KW-0560">Oxidoreductase</keyword>
<dbReference type="InterPro" id="IPR008927">
    <property type="entry name" value="6-PGluconate_DH-like_C_sf"/>
</dbReference>
<evidence type="ECO:0000313" key="13">
    <source>
        <dbReference type="EMBL" id="AIF98290.1"/>
    </source>
</evidence>
<dbReference type="SUPFAM" id="SSF48179">
    <property type="entry name" value="6-phosphogluconate dehydrogenase C-terminal domain-like"/>
    <property type="match status" value="1"/>
</dbReference>
<organism evidence="13 14">
    <name type="scientific">Alteromonas australica</name>
    <dbReference type="NCBI Taxonomy" id="589873"/>
    <lineage>
        <taxon>Bacteria</taxon>
        <taxon>Pseudomonadati</taxon>
        <taxon>Pseudomonadota</taxon>
        <taxon>Gammaproteobacteria</taxon>
        <taxon>Alteromonadales</taxon>
        <taxon>Alteromonadaceae</taxon>
        <taxon>Alteromonas/Salinimonas group</taxon>
        <taxon>Alteromonas</taxon>
    </lineage>
</organism>
<dbReference type="GO" id="GO:0008677">
    <property type="term" value="F:2-dehydropantoate 2-reductase activity"/>
    <property type="evidence" value="ECO:0007669"/>
    <property type="project" value="UniProtKB-EC"/>
</dbReference>
<evidence type="ECO:0000256" key="2">
    <source>
        <dbReference type="ARBA" id="ARBA00007870"/>
    </source>
</evidence>
<comment type="catalytic activity">
    <reaction evidence="9 10">
        <text>(R)-pantoate + NADP(+) = 2-dehydropantoate + NADPH + H(+)</text>
        <dbReference type="Rhea" id="RHEA:16233"/>
        <dbReference type="ChEBI" id="CHEBI:11561"/>
        <dbReference type="ChEBI" id="CHEBI:15378"/>
        <dbReference type="ChEBI" id="CHEBI:15980"/>
        <dbReference type="ChEBI" id="CHEBI:57783"/>
        <dbReference type="ChEBI" id="CHEBI:58349"/>
        <dbReference type="EC" id="1.1.1.169"/>
    </reaction>
</comment>
<evidence type="ECO:0000256" key="9">
    <source>
        <dbReference type="ARBA" id="ARBA00048793"/>
    </source>
</evidence>
<dbReference type="InterPro" id="IPR050838">
    <property type="entry name" value="Ketopantoate_reductase"/>
</dbReference>
<protein>
    <recommendedName>
        <fullName evidence="4 10">2-dehydropantoate 2-reductase</fullName>
        <ecNumber evidence="3 10">1.1.1.169</ecNumber>
    </recommendedName>
    <alternativeName>
        <fullName evidence="8 10">Ketopantoate reductase</fullName>
    </alternativeName>
</protein>
<dbReference type="GO" id="GO:0005737">
    <property type="term" value="C:cytoplasm"/>
    <property type="evidence" value="ECO:0007669"/>
    <property type="project" value="TreeGrafter"/>
</dbReference>
<accession>A0A075P0B6</accession>
<dbReference type="InterPro" id="IPR013752">
    <property type="entry name" value="KPA_reductase"/>
</dbReference>
<keyword evidence="5 10" id="KW-0566">Pantothenate biosynthesis</keyword>
<dbReference type="EC" id="1.1.1.169" evidence="3 10"/>
<dbReference type="AlphaFoldDB" id="A0A075P0B6"/>
<dbReference type="InterPro" id="IPR013332">
    <property type="entry name" value="KPR_N"/>
</dbReference>
<gene>
    <name evidence="13" type="ORF">EP13_06025</name>
</gene>
<evidence type="ECO:0000256" key="10">
    <source>
        <dbReference type="RuleBase" id="RU362068"/>
    </source>
</evidence>
<dbReference type="Gene3D" id="1.10.1040.10">
    <property type="entry name" value="N-(1-d-carboxylethyl)-l-norvaline Dehydrogenase, domain 2"/>
    <property type="match status" value="1"/>
</dbReference>
<dbReference type="GO" id="GO:0050661">
    <property type="term" value="F:NADP binding"/>
    <property type="evidence" value="ECO:0007669"/>
    <property type="project" value="TreeGrafter"/>
</dbReference>
<dbReference type="GO" id="GO:0015940">
    <property type="term" value="P:pantothenate biosynthetic process"/>
    <property type="evidence" value="ECO:0007669"/>
    <property type="project" value="UniProtKB-UniPathway"/>
</dbReference>
<keyword evidence="14" id="KW-1185">Reference proteome</keyword>
<dbReference type="UniPathway" id="UPA00028">
    <property type="reaction ID" value="UER00004"/>
</dbReference>
<dbReference type="RefSeq" id="WP_044056485.1">
    <property type="nucleotide sequence ID" value="NZ_CBCSKJ010000001.1"/>
</dbReference>